<evidence type="ECO:0000256" key="2">
    <source>
        <dbReference type="SAM" id="Phobius"/>
    </source>
</evidence>
<dbReference type="RefSeq" id="WP_167049197.1">
    <property type="nucleotide sequence ID" value="NZ_JAAOZB010000002.1"/>
</dbReference>
<feature type="transmembrane region" description="Helical" evidence="2">
    <location>
        <begin position="140"/>
        <end position="164"/>
    </location>
</feature>
<dbReference type="EMBL" id="JACGWY010000006">
    <property type="protein sequence ID" value="MBA8817400.1"/>
    <property type="molecule type" value="Genomic_DNA"/>
</dbReference>
<evidence type="ECO:0008006" key="5">
    <source>
        <dbReference type="Google" id="ProtNLM"/>
    </source>
</evidence>
<accession>A0A7W3JR01</accession>
<feature type="compositionally biased region" description="Acidic residues" evidence="1">
    <location>
        <begin position="1"/>
        <end position="18"/>
    </location>
</feature>
<feature type="transmembrane region" description="Helical" evidence="2">
    <location>
        <begin position="73"/>
        <end position="94"/>
    </location>
</feature>
<keyword evidence="4" id="KW-1185">Reference proteome</keyword>
<evidence type="ECO:0000313" key="3">
    <source>
        <dbReference type="EMBL" id="MBA8817400.1"/>
    </source>
</evidence>
<keyword evidence="2" id="KW-1133">Transmembrane helix</keyword>
<feature type="compositionally biased region" description="Low complexity" evidence="1">
    <location>
        <begin position="48"/>
        <end position="63"/>
    </location>
</feature>
<sequence length="166" mass="17648">MARDDDEALSWGGDDDPTLDVSSPDPADSLPDGYTAVGKGSKPHIDEALTTDADTDADVSTTDEGTSHGMGNAALVTLGVIGGVYLLWTIAWLLGGLRLADYAQFLVSPVGFQVSLWLAVAASPIWFVTVILLTRRSKLWLRIVLLIVGILLLLPWPFIMVGAIGT</sequence>
<name>A0A7W3JR01_9MICO</name>
<evidence type="ECO:0000313" key="4">
    <source>
        <dbReference type="Proteomes" id="UP000526083"/>
    </source>
</evidence>
<protein>
    <recommendedName>
        <fullName evidence="5">DNA polymerase III subunit gamma/tau</fullName>
    </recommendedName>
</protein>
<dbReference type="AlphaFoldDB" id="A0A7W3JR01"/>
<feature type="region of interest" description="Disordered" evidence="1">
    <location>
        <begin position="1"/>
        <end position="67"/>
    </location>
</feature>
<reference evidence="3 4" key="1">
    <citation type="submission" date="2020-07" db="EMBL/GenBank/DDBJ databases">
        <title>Sequencing the genomes of 1000 actinobacteria strains.</title>
        <authorList>
            <person name="Klenk H.-P."/>
        </authorList>
    </citation>
    <scope>NUCLEOTIDE SEQUENCE [LARGE SCALE GENOMIC DNA]</scope>
    <source>
        <strain evidence="3 4">DSM 27576</strain>
    </source>
</reference>
<feature type="transmembrane region" description="Helical" evidence="2">
    <location>
        <begin position="114"/>
        <end position="133"/>
    </location>
</feature>
<gene>
    <name evidence="3" type="ORF">FHX48_002499</name>
</gene>
<keyword evidence="2" id="KW-0812">Transmembrane</keyword>
<organism evidence="3 4">
    <name type="scientific">Microbacterium halimionae</name>
    <dbReference type="NCBI Taxonomy" id="1526413"/>
    <lineage>
        <taxon>Bacteria</taxon>
        <taxon>Bacillati</taxon>
        <taxon>Actinomycetota</taxon>
        <taxon>Actinomycetes</taxon>
        <taxon>Micrococcales</taxon>
        <taxon>Microbacteriaceae</taxon>
        <taxon>Microbacterium</taxon>
    </lineage>
</organism>
<comment type="caution">
    <text evidence="3">The sequence shown here is derived from an EMBL/GenBank/DDBJ whole genome shotgun (WGS) entry which is preliminary data.</text>
</comment>
<keyword evidence="2" id="KW-0472">Membrane</keyword>
<evidence type="ECO:0000256" key="1">
    <source>
        <dbReference type="SAM" id="MobiDB-lite"/>
    </source>
</evidence>
<dbReference type="Proteomes" id="UP000526083">
    <property type="component" value="Unassembled WGS sequence"/>
</dbReference>
<proteinExistence type="predicted"/>